<feature type="compositionally biased region" description="Low complexity" evidence="11">
    <location>
        <begin position="280"/>
        <end position="299"/>
    </location>
</feature>
<evidence type="ECO:0000256" key="9">
    <source>
        <dbReference type="PROSITE-ProRule" id="PRU00459"/>
    </source>
</evidence>
<feature type="compositionally biased region" description="Low complexity" evidence="11">
    <location>
        <begin position="482"/>
        <end position="535"/>
    </location>
</feature>
<feature type="compositionally biased region" description="Basic and acidic residues" evidence="11">
    <location>
        <begin position="1410"/>
        <end position="1422"/>
    </location>
</feature>
<evidence type="ECO:0000256" key="10">
    <source>
        <dbReference type="SAM" id="Coils"/>
    </source>
</evidence>
<keyword evidence="14" id="KW-1185">Reference proteome</keyword>
<dbReference type="FunCoup" id="B4M079">
    <property type="interactions" value="138"/>
</dbReference>
<dbReference type="GO" id="GO:0005634">
    <property type="term" value="C:nucleus"/>
    <property type="evidence" value="ECO:0007669"/>
    <property type="project" value="UniProtKB-SubCell"/>
</dbReference>
<name>B4M079_DROVI</name>
<dbReference type="PROSITE" id="PS51079">
    <property type="entry name" value="MBT"/>
    <property type="match status" value="3"/>
</dbReference>
<feature type="repeat" description="MBT" evidence="9">
    <location>
        <begin position="912"/>
        <end position="1013"/>
    </location>
</feature>
<dbReference type="GO" id="GO:0003682">
    <property type="term" value="F:chromatin binding"/>
    <property type="evidence" value="ECO:0007669"/>
    <property type="project" value="TreeGrafter"/>
</dbReference>
<evidence type="ECO:0000256" key="4">
    <source>
        <dbReference type="ARBA" id="ARBA00022771"/>
    </source>
</evidence>
<dbReference type="InParanoid" id="B4M079"/>
<dbReference type="eggNOG" id="KOG3766">
    <property type="taxonomic scope" value="Eukaryota"/>
</dbReference>
<dbReference type="PANTHER" id="PTHR12247">
    <property type="entry name" value="POLYCOMB GROUP PROTEIN"/>
    <property type="match status" value="1"/>
</dbReference>
<dbReference type="InterPro" id="IPR013761">
    <property type="entry name" value="SAM/pointed_sf"/>
</dbReference>
<evidence type="ECO:0000256" key="11">
    <source>
        <dbReference type="SAM" id="MobiDB-lite"/>
    </source>
</evidence>
<feature type="compositionally biased region" description="Basic and acidic residues" evidence="11">
    <location>
        <begin position="1237"/>
        <end position="1263"/>
    </location>
</feature>
<dbReference type="SUPFAM" id="SSF47769">
    <property type="entry name" value="SAM/Pointed domain"/>
    <property type="match status" value="1"/>
</dbReference>
<dbReference type="InterPro" id="IPR004092">
    <property type="entry name" value="Mbt"/>
</dbReference>
<organism evidence="13 14">
    <name type="scientific">Drosophila virilis</name>
    <name type="common">Fruit fly</name>
    <dbReference type="NCBI Taxonomy" id="7244"/>
    <lineage>
        <taxon>Eukaryota</taxon>
        <taxon>Metazoa</taxon>
        <taxon>Ecdysozoa</taxon>
        <taxon>Arthropoda</taxon>
        <taxon>Hexapoda</taxon>
        <taxon>Insecta</taxon>
        <taxon>Pterygota</taxon>
        <taxon>Neoptera</taxon>
        <taxon>Endopterygota</taxon>
        <taxon>Diptera</taxon>
        <taxon>Brachycera</taxon>
        <taxon>Muscomorpha</taxon>
        <taxon>Ephydroidea</taxon>
        <taxon>Drosophilidae</taxon>
        <taxon>Drosophila</taxon>
    </lineage>
</organism>
<feature type="compositionally biased region" description="Pro residues" evidence="11">
    <location>
        <begin position="328"/>
        <end position="337"/>
    </location>
</feature>
<evidence type="ECO:0000256" key="7">
    <source>
        <dbReference type="ARBA" id="ARBA00023163"/>
    </source>
</evidence>
<dbReference type="OMA" id="WDDCYDL"/>
<evidence type="ECO:0000256" key="5">
    <source>
        <dbReference type="ARBA" id="ARBA00022833"/>
    </source>
</evidence>
<dbReference type="PhylomeDB" id="B4M079"/>
<feature type="domain" description="PNT" evidence="12">
    <location>
        <begin position="1295"/>
        <end position="1384"/>
    </location>
</feature>
<feature type="compositionally biased region" description="Polar residues" evidence="11">
    <location>
        <begin position="300"/>
        <end position="312"/>
    </location>
</feature>
<dbReference type="EMBL" id="CH940650">
    <property type="protein sequence ID" value="EDW67241.1"/>
    <property type="molecule type" value="Genomic_DNA"/>
</dbReference>
<keyword evidence="2" id="KW-0479">Metal-binding</keyword>
<dbReference type="SMART" id="SM00561">
    <property type="entry name" value="MBT"/>
    <property type="match status" value="3"/>
</dbReference>
<keyword evidence="6" id="KW-0805">Transcription regulation</keyword>
<evidence type="ECO:0000256" key="1">
    <source>
        <dbReference type="ARBA" id="ARBA00004123"/>
    </source>
</evidence>
<keyword evidence="4" id="KW-0863">Zinc-finger</keyword>
<reference evidence="13 14" key="1">
    <citation type="journal article" date="2007" name="Nature">
        <title>Evolution of genes and genomes on the Drosophila phylogeny.</title>
        <authorList>
            <consortium name="Drosophila 12 Genomes Consortium"/>
            <person name="Clark A.G."/>
            <person name="Eisen M.B."/>
            <person name="Smith D.R."/>
            <person name="Bergman C.M."/>
            <person name="Oliver B."/>
            <person name="Markow T.A."/>
            <person name="Kaufman T.C."/>
            <person name="Kellis M."/>
            <person name="Gelbart W."/>
            <person name="Iyer V.N."/>
            <person name="Pollard D.A."/>
            <person name="Sackton T.B."/>
            <person name="Larracuente A.M."/>
            <person name="Singh N.D."/>
            <person name="Abad J.P."/>
            <person name="Abt D.N."/>
            <person name="Adryan B."/>
            <person name="Aguade M."/>
            <person name="Akashi H."/>
            <person name="Anderson W.W."/>
            <person name="Aquadro C.F."/>
            <person name="Ardell D.H."/>
            <person name="Arguello R."/>
            <person name="Artieri C.G."/>
            <person name="Barbash D.A."/>
            <person name="Barker D."/>
            <person name="Barsanti P."/>
            <person name="Batterham P."/>
            <person name="Batzoglou S."/>
            <person name="Begun D."/>
            <person name="Bhutkar A."/>
            <person name="Blanco E."/>
            <person name="Bosak S.A."/>
            <person name="Bradley R.K."/>
            <person name="Brand A.D."/>
            <person name="Brent M.R."/>
            <person name="Brooks A.N."/>
            <person name="Brown R.H."/>
            <person name="Butlin R.K."/>
            <person name="Caggese C."/>
            <person name="Calvi B.R."/>
            <person name="Bernardo de Carvalho A."/>
            <person name="Caspi A."/>
            <person name="Castrezana S."/>
            <person name="Celniker S.E."/>
            <person name="Chang J.L."/>
            <person name="Chapple C."/>
            <person name="Chatterji S."/>
            <person name="Chinwalla A."/>
            <person name="Civetta A."/>
            <person name="Clifton S.W."/>
            <person name="Comeron J.M."/>
            <person name="Costello J.C."/>
            <person name="Coyne J.A."/>
            <person name="Daub J."/>
            <person name="David R.G."/>
            <person name="Delcher A.L."/>
            <person name="Delehaunty K."/>
            <person name="Do C.B."/>
            <person name="Ebling H."/>
            <person name="Edwards K."/>
            <person name="Eickbush T."/>
            <person name="Evans J.D."/>
            <person name="Filipski A."/>
            <person name="Findeiss S."/>
            <person name="Freyhult E."/>
            <person name="Fulton L."/>
            <person name="Fulton R."/>
            <person name="Garcia A.C."/>
            <person name="Gardiner A."/>
            <person name="Garfield D.A."/>
            <person name="Garvin B.E."/>
            <person name="Gibson G."/>
            <person name="Gilbert D."/>
            <person name="Gnerre S."/>
            <person name="Godfrey J."/>
            <person name="Good R."/>
            <person name="Gotea V."/>
            <person name="Gravely B."/>
            <person name="Greenberg A.J."/>
            <person name="Griffiths-Jones S."/>
            <person name="Gross S."/>
            <person name="Guigo R."/>
            <person name="Gustafson E.A."/>
            <person name="Haerty W."/>
            <person name="Hahn M.W."/>
            <person name="Halligan D.L."/>
            <person name="Halpern A.L."/>
            <person name="Halter G.M."/>
            <person name="Han M.V."/>
            <person name="Heger A."/>
            <person name="Hillier L."/>
            <person name="Hinrichs A.S."/>
            <person name="Holmes I."/>
            <person name="Hoskins R.A."/>
            <person name="Hubisz M.J."/>
            <person name="Hultmark D."/>
            <person name="Huntley M.A."/>
            <person name="Jaffe D.B."/>
            <person name="Jagadeeshan S."/>
            <person name="Jeck W.R."/>
            <person name="Johnson J."/>
            <person name="Jones C.D."/>
            <person name="Jordan W.C."/>
            <person name="Karpen G.H."/>
            <person name="Kataoka E."/>
            <person name="Keightley P.D."/>
            <person name="Kheradpour P."/>
            <person name="Kirkness E.F."/>
            <person name="Koerich L.B."/>
            <person name="Kristiansen K."/>
            <person name="Kudrna D."/>
            <person name="Kulathinal R.J."/>
            <person name="Kumar S."/>
            <person name="Kwok R."/>
            <person name="Lander E."/>
            <person name="Langley C.H."/>
            <person name="Lapoint R."/>
            <person name="Lazzaro B.P."/>
            <person name="Lee S.J."/>
            <person name="Levesque L."/>
            <person name="Li R."/>
            <person name="Lin C.F."/>
            <person name="Lin M.F."/>
            <person name="Lindblad-Toh K."/>
            <person name="Llopart A."/>
            <person name="Long M."/>
            <person name="Low L."/>
            <person name="Lozovsky E."/>
            <person name="Lu J."/>
            <person name="Luo M."/>
            <person name="Machado C.A."/>
            <person name="Makalowski W."/>
            <person name="Marzo M."/>
            <person name="Matsuda M."/>
            <person name="Matzkin L."/>
            <person name="McAllister B."/>
            <person name="McBride C.S."/>
            <person name="McKernan B."/>
            <person name="McKernan K."/>
            <person name="Mendez-Lago M."/>
            <person name="Minx P."/>
            <person name="Mollenhauer M.U."/>
            <person name="Montooth K."/>
            <person name="Mount S.M."/>
            <person name="Mu X."/>
            <person name="Myers E."/>
            <person name="Negre B."/>
            <person name="Newfeld S."/>
            <person name="Nielsen R."/>
            <person name="Noor M.A."/>
            <person name="O'Grady P."/>
            <person name="Pachter L."/>
            <person name="Papaceit M."/>
            <person name="Parisi M.J."/>
            <person name="Parisi M."/>
            <person name="Parts L."/>
            <person name="Pedersen J.S."/>
            <person name="Pesole G."/>
            <person name="Phillippy A.M."/>
            <person name="Ponting C.P."/>
            <person name="Pop M."/>
            <person name="Porcelli D."/>
            <person name="Powell J.R."/>
            <person name="Prohaska S."/>
            <person name="Pruitt K."/>
            <person name="Puig M."/>
            <person name="Quesneville H."/>
            <person name="Ram K.R."/>
            <person name="Rand D."/>
            <person name="Rasmussen M.D."/>
            <person name="Reed L.K."/>
            <person name="Reenan R."/>
            <person name="Reily A."/>
            <person name="Remington K.A."/>
            <person name="Rieger T.T."/>
            <person name="Ritchie M.G."/>
            <person name="Robin C."/>
            <person name="Rogers Y.H."/>
            <person name="Rohde C."/>
            <person name="Rozas J."/>
            <person name="Rubenfield M.J."/>
            <person name="Ruiz A."/>
            <person name="Russo S."/>
            <person name="Salzberg S.L."/>
            <person name="Sanchez-Gracia A."/>
            <person name="Saranga D.J."/>
            <person name="Sato H."/>
            <person name="Schaeffer S.W."/>
            <person name="Schatz M.C."/>
            <person name="Schlenke T."/>
            <person name="Schwartz R."/>
            <person name="Segarra C."/>
            <person name="Singh R.S."/>
            <person name="Sirot L."/>
            <person name="Sirota M."/>
            <person name="Sisneros N.B."/>
            <person name="Smith C.D."/>
            <person name="Smith T.F."/>
            <person name="Spieth J."/>
            <person name="Stage D.E."/>
            <person name="Stark A."/>
            <person name="Stephan W."/>
            <person name="Strausberg R.L."/>
            <person name="Strempel S."/>
            <person name="Sturgill D."/>
            <person name="Sutton G."/>
            <person name="Sutton G.G."/>
            <person name="Tao W."/>
            <person name="Teichmann S."/>
            <person name="Tobari Y.N."/>
            <person name="Tomimura Y."/>
            <person name="Tsolas J.M."/>
            <person name="Valente V.L."/>
            <person name="Venter E."/>
            <person name="Venter J.C."/>
            <person name="Vicario S."/>
            <person name="Vieira F.G."/>
            <person name="Vilella A.J."/>
            <person name="Villasante A."/>
            <person name="Walenz B."/>
            <person name="Wang J."/>
            <person name="Wasserman M."/>
            <person name="Watts T."/>
            <person name="Wilson D."/>
            <person name="Wilson R.K."/>
            <person name="Wing R.A."/>
            <person name="Wolfner M.F."/>
            <person name="Wong A."/>
            <person name="Wong G.K."/>
            <person name="Wu C.I."/>
            <person name="Wu G."/>
            <person name="Yamamoto D."/>
            <person name="Yang H.P."/>
            <person name="Yang S.P."/>
            <person name="Yorke J.A."/>
            <person name="Yoshida K."/>
            <person name="Zdobnov E."/>
            <person name="Zhang P."/>
            <person name="Zhang Y."/>
            <person name="Zimin A.V."/>
            <person name="Baldwin J."/>
            <person name="Abdouelleil A."/>
            <person name="Abdulkadir J."/>
            <person name="Abebe A."/>
            <person name="Abera B."/>
            <person name="Abreu J."/>
            <person name="Acer S.C."/>
            <person name="Aftuck L."/>
            <person name="Alexander A."/>
            <person name="An P."/>
            <person name="Anderson E."/>
            <person name="Anderson S."/>
            <person name="Arachi H."/>
            <person name="Azer M."/>
            <person name="Bachantsang P."/>
            <person name="Barry A."/>
            <person name="Bayul T."/>
            <person name="Berlin A."/>
            <person name="Bessette D."/>
            <person name="Bloom T."/>
            <person name="Blye J."/>
            <person name="Boguslavskiy L."/>
            <person name="Bonnet C."/>
            <person name="Boukhgalter B."/>
            <person name="Bourzgui I."/>
            <person name="Brown A."/>
            <person name="Cahill P."/>
            <person name="Channer S."/>
            <person name="Cheshatsang Y."/>
            <person name="Chuda L."/>
            <person name="Citroen M."/>
            <person name="Collymore A."/>
            <person name="Cooke P."/>
            <person name="Costello M."/>
            <person name="D'Aco K."/>
            <person name="Daza R."/>
            <person name="De Haan G."/>
            <person name="DeGray S."/>
            <person name="DeMaso C."/>
            <person name="Dhargay N."/>
            <person name="Dooley K."/>
            <person name="Dooley E."/>
            <person name="Doricent M."/>
            <person name="Dorje P."/>
            <person name="Dorjee K."/>
            <person name="Dupes A."/>
            <person name="Elong R."/>
            <person name="Falk J."/>
            <person name="Farina A."/>
            <person name="Faro S."/>
            <person name="Ferguson D."/>
            <person name="Fisher S."/>
            <person name="Foley C.D."/>
            <person name="Franke A."/>
            <person name="Friedrich D."/>
            <person name="Gadbois L."/>
            <person name="Gearin G."/>
            <person name="Gearin C.R."/>
            <person name="Giannoukos G."/>
            <person name="Goode T."/>
            <person name="Graham J."/>
            <person name="Grandbois E."/>
            <person name="Grewal S."/>
            <person name="Gyaltsen K."/>
            <person name="Hafez N."/>
            <person name="Hagos B."/>
            <person name="Hall J."/>
            <person name="Henson C."/>
            <person name="Hollinger A."/>
            <person name="Honan T."/>
            <person name="Huard M.D."/>
            <person name="Hughes L."/>
            <person name="Hurhula B."/>
            <person name="Husby M.E."/>
            <person name="Kamat A."/>
            <person name="Kanga B."/>
            <person name="Kashin S."/>
            <person name="Khazanovich D."/>
            <person name="Kisner P."/>
            <person name="Lance K."/>
            <person name="Lara M."/>
            <person name="Lee W."/>
            <person name="Lennon N."/>
            <person name="Letendre F."/>
            <person name="LeVine R."/>
            <person name="Lipovsky A."/>
            <person name="Liu X."/>
            <person name="Liu J."/>
            <person name="Liu S."/>
            <person name="Lokyitsang T."/>
            <person name="Lokyitsang Y."/>
            <person name="Lubonja R."/>
            <person name="Lui A."/>
            <person name="MacDonald P."/>
            <person name="Magnisalis V."/>
            <person name="Maru K."/>
            <person name="Matthews C."/>
            <person name="McCusker W."/>
            <person name="McDonough S."/>
            <person name="Mehta T."/>
            <person name="Meldrim J."/>
            <person name="Meneus L."/>
            <person name="Mihai O."/>
            <person name="Mihalev A."/>
            <person name="Mihova T."/>
            <person name="Mittelman R."/>
            <person name="Mlenga V."/>
            <person name="Montmayeur A."/>
            <person name="Mulrain L."/>
            <person name="Navidi A."/>
            <person name="Naylor J."/>
            <person name="Negash T."/>
            <person name="Nguyen T."/>
            <person name="Nguyen N."/>
            <person name="Nicol R."/>
            <person name="Norbu C."/>
            <person name="Norbu N."/>
            <person name="Novod N."/>
            <person name="O'Neill B."/>
            <person name="Osman S."/>
            <person name="Markiewicz E."/>
            <person name="Oyono O.L."/>
            <person name="Patti C."/>
            <person name="Phunkhang P."/>
            <person name="Pierre F."/>
            <person name="Priest M."/>
            <person name="Raghuraman S."/>
            <person name="Rege F."/>
            <person name="Reyes R."/>
            <person name="Rise C."/>
            <person name="Rogov P."/>
            <person name="Ross K."/>
            <person name="Ryan E."/>
            <person name="Settipalli S."/>
            <person name="Shea T."/>
            <person name="Sherpa N."/>
            <person name="Shi L."/>
            <person name="Shih D."/>
            <person name="Sparrow T."/>
            <person name="Spaulding J."/>
            <person name="Stalker J."/>
            <person name="Stange-Thomann N."/>
            <person name="Stavropoulos S."/>
            <person name="Stone C."/>
            <person name="Strader C."/>
            <person name="Tesfaye S."/>
            <person name="Thomson T."/>
            <person name="Thoulutsang Y."/>
            <person name="Thoulutsang D."/>
            <person name="Topham K."/>
            <person name="Topping I."/>
            <person name="Tsamla T."/>
            <person name="Vassiliev H."/>
            <person name="Vo A."/>
            <person name="Wangchuk T."/>
            <person name="Wangdi T."/>
            <person name="Weiand M."/>
            <person name="Wilkinson J."/>
            <person name="Wilson A."/>
            <person name="Yadav S."/>
            <person name="Young G."/>
            <person name="Yu Q."/>
            <person name="Zembek L."/>
            <person name="Zhong D."/>
            <person name="Zimmer A."/>
            <person name="Zwirko Z."/>
            <person name="Jaffe D.B."/>
            <person name="Alvarez P."/>
            <person name="Brockman W."/>
            <person name="Butler J."/>
            <person name="Chin C."/>
            <person name="Gnerre S."/>
            <person name="Grabherr M."/>
            <person name="Kleber M."/>
            <person name="Mauceli E."/>
            <person name="MacCallum I."/>
        </authorList>
    </citation>
    <scope>NUCLEOTIDE SEQUENCE [LARGE SCALE GENOMIC DNA]</scope>
    <source>
        <strain evidence="14">Tucson 15010-1051.87</strain>
    </source>
</reference>
<dbReference type="OrthoDB" id="8188861at2759"/>
<feature type="region of interest" description="Disordered" evidence="11">
    <location>
        <begin position="464"/>
        <end position="539"/>
    </location>
</feature>
<dbReference type="STRING" id="7244.B4M079"/>
<dbReference type="CDD" id="cd20101">
    <property type="entry name" value="MBT_L3MBTL1-like_rpt1"/>
    <property type="match status" value="1"/>
</dbReference>
<dbReference type="SMART" id="SM00251">
    <property type="entry name" value="SAM_PNT"/>
    <property type="match status" value="1"/>
</dbReference>
<evidence type="ECO:0000313" key="13">
    <source>
        <dbReference type="EMBL" id="EDW67241.1"/>
    </source>
</evidence>
<dbReference type="Gene3D" id="2.30.30.140">
    <property type="match status" value="3"/>
</dbReference>
<proteinExistence type="predicted"/>
<dbReference type="PANTHER" id="PTHR12247:SF131">
    <property type="entry name" value="LD05287P"/>
    <property type="match status" value="1"/>
</dbReference>
<evidence type="ECO:0000256" key="3">
    <source>
        <dbReference type="ARBA" id="ARBA00022737"/>
    </source>
</evidence>
<dbReference type="InterPro" id="IPR003118">
    <property type="entry name" value="Pointed_dom"/>
</dbReference>
<dbReference type="SUPFAM" id="SSF63748">
    <property type="entry name" value="Tudor/PWWP/MBT"/>
    <property type="match status" value="3"/>
</dbReference>
<feature type="region of interest" description="Disordered" evidence="11">
    <location>
        <begin position="1408"/>
        <end position="1476"/>
    </location>
</feature>
<dbReference type="Pfam" id="PF02198">
    <property type="entry name" value="SAM_PNT"/>
    <property type="match status" value="1"/>
</dbReference>
<evidence type="ECO:0000313" key="14">
    <source>
        <dbReference type="Proteomes" id="UP000008792"/>
    </source>
</evidence>
<sequence>MLPANLGAANVSQGKREVPITMSPVKPGNNSGVSGGTLTAKATSKAPEELRYLPIATMPTKPCNITISSYKTNNNNCSKNMNNNAAAIKTKLTPMNIVQKQLKASNNNNNNNSSNNNITAAAPPLIQLVANSSNGNANSLLSILSPKTLIKPASNNSNGQATAQSQTQPVLIRPATTMTTIPVQQQNGANHNSNSSGAAATAAAAGTVAPSHLISLVAAKTPSKTAAVPASSAAAQISLLSKSRTPVILSKAAVEKIRLKFGQVQAQVNAGALFLTKSIKTSGTNTNNTSNSNNKSGNSRPAQETAGATQPAAQKPTGVVATSTSMPTPMPAPMPTPMPAPMPTPMPLPMPMPSNALPEIKISPVSAVALNGAKIMKVQASPLAVIMPTVPAPAQAPTATTTATATIGQPSVQQGSPKLQRSKSLAGNEENAAVILIQSNATERRHSVAIMAKEVDVVEQTKPIETITIEDDDSDEEKEAQIKQQQAKRQQQAQIMQQQQKPQQQQQQKTPTTSTQTSRKNSTASRSSITSSSSSDVEMIIMPEEVRPKQLETKQPANGAIINIVKAETLSLSKEEFETSLRCDEHVDNSSPSSVCTNHTSKSGTITLTPISRLQHNGVEPKTGAAVTLNTFKRSMQQHFGMLRWREKQPGMLQNSTMRFELNRYNLLQLAERCDSRQGPASYFERALFDRPVRRPNSTTHPLLYLCSRCNCHGPASDFLAPRFCSLSCVRRAHKRRQLNPPSAASESKISRMQEPKLVQNGHLQQQQQQLQLQQQQHQLQLQQQLQREQERERERKSTAAKRPFRWTEYLKLKTNGDAAPIHLFLNPFPIKPNCFKRGMKLEAIDPENCSLFCVCTIVEVRGYRLKLNFDGYSSMYDFWVNADSMDIFPPGWCERTSHVLQAPKGYCPDRFTWYRYLVKTKAKAAPSTLFTHLNATKHTQINNFSVGMHLEAEDLNDTGKICVATVADILDERIRVHFDGWDDCYDFWVHINSPYIHPCGWHEGRQQLIVPPDYQNIMFNWADYIEEVGGIAAPADLFKPREPMEFQARMKLEVVDQRNPCLIRPATVVTRKGYRVQLHLDCWPAEYYFWLEDDSPDLHPIGWCEATSHELEVPPGFQQRASLMPCDVAGCRGFGNAKRFNLNVHALRDCCPYAPENWRQWRAKTVKPPRVLPEHIKRTESPKPQPQPLPLPQQQPLPQPQPVKTPSPILESQLNTNLKPAVVKGKTYGKPKKSRPSLDCEPKPKLKREEPKPLSVEVKPEPVPKSAEVEPMDLNPHCLSIAKTIVAEYGPQFARNYRLWQKNSDFDMAQLKSNPLYWTNWDVYEFVERALKSSSIAQLLFDEEIDGRALLMMGRKDLATYFKLKVGPTVKLFSLIVNLRIAVACKFATKETGLNFNRVRCSTLPGKQESVENKPELKTDNHLTATPNGLEQAELVDSSAEQENLKEERDEEEYENDVDYDYSEQPERELTDEEDVVLDSEDFLSVKPLHSIVNNVRTIEDTDSDVTMTPLDVLPVSV</sequence>
<dbReference type="CDD" id="cd09509">
    <property type="entry name" value="SAM_Polycomb"/>
    <property type="match status" value="1"/>
</dbReference>
<dbReference type="Gene3D" id="1.10.150.50">
    <property type="entry name" value="Transcription Factor, Ets-1"/>
    <property type="match status" value="1"/>
</dbReference>
<keyword evidence="3" id="KW-0677">Repeat</keyword>
<dbReference type="HOGENOM" id="CLU_002164_0_0_1"/>
<dbReference type="GO" id="GO:0045892">
    <property type="term" value="P:negative regulation of DNA-templated transcription"/>
    <property type="evidence" value="ECO:0007669"/>
    <property type="project" value="TreeGrafter"/>
</dbReference>
<gene>
    <name evidence="13" type="primary">Dvir\GJ23193</name>
    <name evidence="13" type="ORF">Dvir_GJ23193</name>
</gene>
<evidence type="ECO:0000256" key="2">
    <source>
        <dbReference type="ARBA" id="ARBA00022723"/>
    </source>
</evidence>
<feature type="coiled-coil region" evidence="10">
    <location>
        <begin position="764"/>
        <end position="803"/>
    </location>
</feature>
<feature type="compositionally biased region" description="Basic and acidic residues" evidence="11">
    <location>
        <begin position="1173"/>
        <end position="1182"/>
    </location>
</feature>
<feature type="compositionally biased region" description="Pro residues" evidence="11">
    <location>
        <begin position="1184"/>
        <end position="1206"/>
    </location>
</feature>
<dbReference type="GO" id="GO:0042393">
    <property type="term" value="F:histone binding"/>
    <property type="evidence" value="ECO:0007669"/>
    <property type="project" value="TreeGrafter"/>
</dbReference>
<dbReference type="CDD" id="cd20102">
    <property type="entry name" value="MBT_L3MBTL1-like_rpt2"/>
    <property type="match status" value="1"/>
</dbReference>
<keyword evidence="7" id="KW-0804">Transcription</keyword>
<dbReference type="CDD" id="cd20103">
    <property type="entry name" value="MBT_L3MBTL1-like_rpt3"/>
    <property type="match status" value="1"/>
</dbReference>
<feature type="region of interest" description="Disordered" evidence="11">
    <location>
        <begin position="280"/>
        <end position="337"/>
    </location>
</feature>
<feature type="repeat" description="MBT" evidence="9">
    <location>
        <begin position="1020"/>
        <end position="1115"/>
    </location>
</feature>
<keyword evidence="8" id="KW-0539">Nucleus</keyword>
<comment type="subcellular location">
    <subcellularLocation>
        <location evidence="1">Nucleus</location>
    </subcellularLocation>
</comment>
<keyword evidence="5" id="KW-0862">Zinc</keyword>
<feature type="repeat" description="MBT" evidence="9">
    <location>
        <begin position="805"/>
        <end position="904"/>
    </location>
</feature>
<dbReference type="Pfam" id="PF02820">
    <property type="entry name" value="MBT"/>
    <property type="match status" value="3"/>
</dbReference>
<evidence type="ECO:0000256" key="6">
    <source>
        <dbReference type="ARBA" id="ARBA00023015"/>
    </source>
</evidence>
<dbReference type="InterPro" id="IPR002515">
    <property type="entry name" value="Znf_C2H2C"/>
</dbReference>
<feature type="region of interest" description="Disordered" evidence="11">
    <location>
        <begin position="1170"/>
        <end position="1271"/>
    </location>
</feature>
<dbReference type="GO" id="GO:0008270">
    <property type="term" value="F:zinc ion binding"/>
    <property type="evidence" value="ECO:0007669"/>
    <property type="project" value="UniProtKB-KW"/>
</dbReference>
<accession>B4M079</accession>
<protein>
    <submittedName>
        <fullName evidence="13">Uncharacterized protein, isoform A</fullName>
    </submittedName>
</protein>
<dbReference type="KEGG" id="dvi:6630446"/>
<evidence type="ECO:0000256" key="8">
    <source>
        <dbReference type="ARBA" id="ARBA00023242"/>
    </source>
</evidence>
<dbReference type="Proteomes" id="UP000008792">
    <property type="component" value="Unassembled WGS sequence"/>
</dbReference>
<dbReference type="GO" id="GO:0043565">
    <property type="term" value="F:sequence-specific DNA binding"/>
    <property type="evidence" value="ECO:0007669"/>
    <property type="project" value="InterPro"/>
</dbReference>
<dbReference type="SMR" id="B4M079"/>
<keyword evidence="10" id="KW-0175">Coiled coil</keyword>
<feature type="compositionally biased region" description="Acidic residues" evidence="11">
    <location>
        <begin position="1450"/>
        <end position="1476"/>
    </location>
</feature>
<dbReference type="PROSITE" id="PS51802">
    <property type="entry name" value="ZF_CCHHC"/>
    <property type="match status" value="1"/>
</dbReference>
<dbReference type="InterPro" id="IPR050548">
    <property type="entry name" value="PcG_chromatin_remod_factors"/>
</dbReference>
<feature type="compositionally biased region" description="Acidic residues" evidence="11">
    <location>
        <begin position="468"/>
        <end position="478"/>
    </location>
</feature>
<evidence type="ECO:0000259" key="12">
    <source>
        <dbReference type="SMART" id="SM00251"/>
    </source>
</evidence>